<dbReference type="PANTHER" id="PTHR21064">
    <property type="entry name" value="AMINOGLYCOSIDE PHOSPHOTRANSFERASE DOMAIN-CONTAINING PROTEIN-RELATED"/>
    <property type="match status" value="1"/>
</dbReference>
<dbReference type="InterPro" id="IPR002575">
    <property type="entry name" value="Aminoglycoside_PTrfase"/>
</dbReference>
<dbReference type="Pfam" id="PF01636">
    <property type="entry name" value="APH"/>
    <property type="match status" value="1"/>
</dbReference>
<sequence>MNTLLEEALNNYKILDPQIEFIRHNENETYKLKDTVSNNQYVMRRHKPNTDFSLDIFGDKKHSVDLLISEMNILKAISESTEILVQTPIRNNNSEFVTVLSDGTPVTLLTWINGNTVEEIELTDDILYKIGEMVGKFHRFSKSWSKSKRLHRYSYDKSLLIRVISKIKTGIELNVLSNEQFKIVENTVNEIINRMNELDLQKNSKGIVHSDLSKSNLIVNNGQITPIDFCLCGNSYYYMDLGSLFSHFDKHEQQSSIINGYKSIIDEDINAKYIETFFVFQIILYISTHIENAARWDWFNDAFNRWCKKFFIPFSNNIAFIIIS</sequence>
<keyword evidence="3" id="KW-1185">Reference proteome</keyword>
<dbReference type="InterPro" id="IPR008266">
    <property type="entry name" value="Tyr_kinase_AS"/>
</dbReference>
<gene>
    <name evidence="2" type="ORF">KQI42_14200</name>
</gene>
<dbReference type="InterPro" id="IPR050249">
    <property type="entry name" value="Pseudomonas-type_ThrB"/>
</dbReference>
<dbReference type="EMBL" id="JAHLPM010000012">
    <property type="protein sequence ID" value="MBU5439170.1"/>
    <property type="molecule type" value="Genomic_DNA"/>
</dbReference>
<dbReference type="RefSeq" id="WP_216520872.1">
    <property type="nucleotide sequence ID" value="NZ_JAHLPM010000012.1"/>
</dbReference>
<protein>
    <submittedName>
        <fullName evidence="2">Phosphotransferase</fullName>
    </submittedName>
</protein>
<proteinExistence type="predicted"/>
<accession>A0ABS6E8C6</accession>
<evidence type="ECO:0000259" key="1">
    <source>
        <dbReference type="Pfam" id="PF01636"/>
    </source>
</evidence>
<evidence type="ECO:0000313" key="2">
    <source>
        <dbReference type="EMBL" id="MBU5439170.1"/>
    </source>
</evidence>
<dbReference type="PROSITE" id="PS00109">
    <property type="entry name" value="PROTEIN_KINASE_TYR"/>
    <property type="match status" value="1"/>
</dbReference>
<dbReference type="Proteomes" id="UP000749471">
    <property type="component" value="Unassembled WGS sequence"/>
</dbReference>
<dbReference type="PANTHER" id="PTHR21064:SF6">
    <property type="entry name" value="AMINOGLYCOSIDE PHOSPHOTRANSFERASE DOMAIN-CONTAINING PROTEIN"/>
    <property type="match status" value="1"/>
</dbReference>
<name>A0ABS6E8C6_9FIRM</name>
<feature type="domain" description="Aminoglycoside phosphotransferase" evidence="1">
    <location>
        <begin position="21"/>
        <end position="253"/>
    </location>
</feature>
<comment type="caution">
    <text evidence="2">The sequence shown here is derived from an EMBL/GenBank/DDBJ whole genome shotgun (WGS) entry which is preliminary data.</text>
</comment>
<reference evidence="2 3" key="1">
    <citation type="submission" date="2021-06" db="EMBL/GenBank/DDBJ databases">
        <authorList>
            <person name="Sun Q."/>
            <person name="Li D."/>
        </authorList>
    </citation>
    <scope>NUCLEOTIDE SEQUENCE [LARGE SCALE GENOMIC DNA]</scope>
    <source>
        <strain evidence="2 3">MSJ-40</strain>
    </source>
</reference>
<organism evidence="2 3">
    <name type="scientific">Tissierella simiarum</name>
    <dbReference type="NCBI Taxonomy" id="2841534"/>
    <lineage>
        <taxon>Bacteria</taxon>
        <taxon>Bacillati</taxon>
        <taxon>Bacillota</taxon>
        <taxon>Tissierellia</taxon>
        <taxon>Tissierellales</taxon>
        <taxon>Tissierellaceae</taxon>
        <taxon>Tissierella</taxon>
    </lineage>
</organism>
<evidence type="ECO:0000313" key="3">
    <source>
        <dbReference type="Proteomes" id="UP000749471"/>
    </source>
</evidence>